<evidence type="ECO:0000313" key="2">
    <source>
        <dbReference type="Proteomes" id="UP000046373"/>
    </source>
</evidence>
<evidence type="ECO:0000313" key="1">
    <source>
        <dbReference type="EMBL" id="CDX40456.1"/>
    </source>
</evidence>
<organism evidence="1 2">
    <name type="scientific">Mesorhizobium plurifarium</name>
    <dbReference type="NCBI Taxonomy" id="69974"/>
    <lineage>
        <taxon>Bacteria</taxon>
        <taxon>Pseudomonadati</taxon>
        <taxon>Pseudomonadota</taxon>
        <taxon>Alphaproteobacteria</taxon>
        <taxon>Hyphomicrobiales</taxon>
        <taxon>Phyllobacteriaceae</taxon>
        <taxon>Mesorhizobium</taxon>
    </lineage>
</organism>
<sequence>MAGERWLGEAETERGSSLCDWPISQGELPCTKTANPCGKPPPIRRALSARAGETGVMQTPHTSRWSLPRRLRNEGWWLIEPQRLRVAADILLFAPRSRHVAGTPRTVRR</sequence>
<dbReference type="AlphaFoldDB" id="A0A090FFS1"/>
<dbReference type="Proteomes" id="UP000046373">
    <property type="component" value="Unassembled WGS sequence"/>
</dbReference>
<dbReference type="EMBL" id="CCNB01000020">
    <property type="protein sequence ID" value="CDX40456.1"/>
    <property type="molecule type" value="Genomic_DNA"/>
</dbReference>
<accession>A0A090FFS1</accession>
<proteinExistence type="predicted"/>
<name>A0A090FFS1_MESPL</name>
<protein>
    <submittedName>
        <fullName evidence="1">Uncharacterized protein</fullName>
    </submittedName>
</protein>
<reference evidence="1 2" key="1">
    <citation type="submission" date="2014-08" db="EMBL/GenBank/DDBJ databases">
        <authorList>
            <person name="Moulin Lionel"/>
        </authorList>
    </citation>
    <scope>NUCLEOTIDE SEQUENCE [LARGE SCALE GENOMIC DNA]</scope>
</reference>
<gene>
    <name evidence="1" type="ORF">MPLDJ20_270145</name>
</gene>